<reference evidence="1 2" key="1">
    <citation type="journal article" date="2015" name="Genome Biol. Evol.">
        <title>Phylogenomic analyses indicate that early fungi evolved digesting cell walls of algal ancestors of land plants.</title>
        <authorList>
            <person name="Chang Y."/>
            <person name="Wang S."/>
            <person name="Sekimoto S."/>
            <person name="Aerts A.L."/>
            <person name="Choi C."/>
            <person name="Clum A."/>
            <person name="LaButti K.M."/>
            <person name="Lindquist E.A."/>
            <person name="Yee Ngan C."/>
            <person name="Ohm R.A."/>
            <person name="Salamov A.A."/>
            <person name="Grigoriev I.V."/>
            <person name="Spatafora J.W."/>
            <person name="Berbee M.L."/>
        </authorList>
    </citation>
    <scope>NUCLEOTIDE SEQUENCE [LARGE SCALE GENOMIC DNA]</scope>
    <source>
        <strain evidence="1 2">NRRL 28638</strain>
    </source>
</reference>
<protein>
    <submittedName>
        <fullName evidence="1">Uncharacterized protein</fullName>
    </submittedName>
</protein>
<proteinExistence type="predicted"/>
<organism evidence="1 2">
    <name type="scientific">Conidiobolus coronatus (strain ATCC 28846 / CBS 209.66 / NRRL 28638)</name>
    <name type="common">Delacroixia coronata</name>
    <dbReference type="NCBI Taxonomy" id="796925"/>
    <lineage>
        <taxon>Eukaryota</taxon>
        <taxon>Fungi</taxon>
        <taxon>Fungi incertae sedis</taxon>
        <taxon>Zoopagomycota</taxon>
        <taxon>Entomophthoromycotina</taxon>
        <taxon>Entomophthoromycetes</taxon>
        <taxon>Entomophthorales</taxon>
        <taxon>Ancylistaceae</taxon>
        <taxon>Conidiobolus</taxon>
    </lineage>
</organism>
<accession>A0A137NVH5</accession>
<keyword evidence="2" id="KW-1185">Reference proteome</keyword>
<dbReference type="AlphaFoldDB" id="A0A137NVH5"/>
<sequence length="210" mass="23005">MAIHRRMGLSDVFLNSFMHSVAKKYRHSNTIVIDVILEDEEASTFMMPLSTWSVQSTTSDFVITKDDKNKFMGQSPYPNNIFPSIAAPSSSTVAPTVSSLSSHVGAPNRKVESIKATRTKLGSSSTCSSAPSTNSTISNNHVVEMNKPDWEDDEECVVDFSNIQNDLQFKTISFISIILAPATIISSFVSERGGNLSLLHISSFYSLKKG</sequence>
<dbReference type="EMBL" id="KQ964695">
    <property type="protein sequence ID" value="KXN66718.1"/>
    <property type="molecule type" value="Genomic_DNA"/>
</dbReference>
<evidence type="ECO:0000313" key="2">
    <source>
        <dbReference type="Proteomes" id="UP000070444"/>
    </source>
</evidence>
<dbReference type="Proteomes" id="UP000070444">
    <property type="component" value="Unassembled WGS sequence"/>
</dbReference>
<name>A0A137NVH5_CONC2</name>
<evidence type="ECO:0000313" key="1">
    <source>
        <dbReference type="EMBL" id="KXN66718.1"/>
    </source>
</evidence>
<gene>
    <name evidence="1" type="ORF">CONCODRAFT_87335</name>
</gene>